<dbReference type="AlphaFoldDB" id="A0A0L7R7K6"/>
<dbReference type="EMBL" id="KQ414639">
    <property type="protein sequence ID" value="KOC66834.1"/>
    <property type="molecule type" value="Genomic_DNA"/>
</dbReference>
<sequence length="154" mass="17726">MTFSMNEKLSSPSGHVVRTLICYEYGKATLFMMLDKMISNHYYSAQPRSRGAYVPPAIGGRASSSYDQLKARFEQIEESAKHLWHNSHELEEGIYAWMTLSGNSRYNSVARDLRIRLRGKREDAEVYTFSRKHNMCQVRQLDDRVMGEAGICCC</sequence>
<protein>
    <submittedName>
        <fullName evidence="1">Uncharacterized protein</fullName>
    </submittedName>
</protein>
<name>A0A0L7R7K6_9HYME</name>
<gene>
    <name evidence="1" type="ORF">WH47_12639</name>
</gene>
<evidence type="ECO:0000313" key="2">
    <source>
        <dbReference type="Proteomes" id="UP000053825"/>
    </source>
</evidence>
<organism evidence="1 2">
    <name type="scientific">Habropoda laboriosa</name>
    <dbReference type="NCBI Taxonomy" id="597456"/>
    <lineage>
        <taxon>Eukaryota</taxon>
        <taxon>Metazoa</taxon>
        <taxon>Ecdysozoa</taxon>
        <taxon>Arthropoda</taxon>
        <taxon>Hexapoda</taxon>
        <taxon>Insecta</taxon>
        <taxon>Pterygota</taxon>
        <taxon>Neoptera</taxon>
        <taxon>Endopterygota</taxon>
        <taxon>Hymenoptera</taxon>
        <taxon>Apocrita</taxon>
        <taxon>Aculeata</taxon>
        <taxon>Apoidea</taxon>
        <taxon>Anthophila</taxon>
        <taxon>Apidae</taxon>
        <taxon>Habropoda</taxon>
    </lineage>
</organism>
<keyword evidence="2" id="KW-1185">Reference proteome</keyword>
<reference evidence="1 2" key="1">
    <citation type="submission" date="2015-07" db="EMBL/GenBank/DDBJ databases">
        <title>The genome of Habropoda laboriosa.</title>
        <authorList>
            <person name="Pan H."/>
            <person name="Kapheim K."/>
        </authorList>
    </citation>
    <scope>NUCLEOTIDE SEQUENCE [LARGE SCALE GENOMIC DNA]</scope>
    <source>
        <strain evidence="1">0110345459</strain>
    </source>
</reference>
<proteinExistence type="predicted"/>
<dbReference type="Proteomes" id="UP000053825">
    <property type="component" value="Unassembled WGS sequence"/>
</dbReference>
<accession>A0A0L7R7K6</accession>
<evidence type="ECO:0000313" key="1">
    <source>
        <dbReference type="EMBL" id="KOC66834.1"/>
    </source>
</evidence>